<protein>
    <submittedName>
        <fullName evidence="2">Sporulation protein YqfD</fullName>
    </submittedName>
</protein>
<evidence type="ECO:0000313" key="3">
    <source>
        <dbReference type="Proteomes" id="UP000432715"/>
    </source>
</evidence>
<comment type="caution">
    <text evidence="2">The sequence shown here is derived from an EMBL/GenBank/DDBJ whole genome shotgun (WGS) entry which is preliminary data.</text>
</comment>
<dbReference type="Proteomes" id="UP000432715">
    <property type="component" value="Unassembled WGS sequence"/>
</dbReference>
<dbReference type="NCBIfam" id="TIGR02876">
    <property type="entry name" value="spore_yqfD"/>
    <property type="match status" value="1"/>
</dbReference>
<keyword evidence="1" id="KW-0472">Membrane</keyword>
<dbReference type="EMBL" id="WBZC01000021">
    <property type="protein sequence ID" value="KAB3535352.1"/>
    <property type="molecule type" value="Genomic_DNA"/>
</dbReference>
<accession>A0A6I0F238</accession>
<evidence type="ECO:0000256" key="1">
    <source>
        <dbReference type="SAM" id="Phobius"/>
    </source>
</evidence>
<evidence type="ECO:0000313" key="2">
    <source>
        <dbReference type="EMBL" id="KAB3535352.1"/>
    </source>
</evidence>
<sequence length="398" mass="45773">MLILRLWNYFRGYVIIKIEGLNLERFINMCIEKNIYLWDIQRKSYTTIEARVGIGGFKELRKVSRRCGCRISIATKNGYPFWAHKVKKRKMLLTGAFFSLLLIVVASSFIYSIDIVGNKRINEKAIIEALHEMGLKPGVNRYSISLRELESQLLTEFSDLAWVGIQLRGIYAKVEVVEKKLPPEIVDKETPCNVIAKKNGVIEQVIARNGDAVVKSGDIVTEGDILITGIVERDNLQSPIYVHAFGEIYARTYYDTIKSEFLTEIKKQKTGKKYSKKMISLGEIELTFRGGKIPFDNYITENRTKKLTIWRNTTLPVEIKIEDYYETIDIEKKLNVEEVKARMHQEAINELMAEIPLEGEIANTLIDFQQTGDLLQGKFTIEVIEDIAMQEKLDIEED</sequence>
<feature type="transmembrane region" description="Helical" evidence="1">
    <location>
        <begin position="91"/>
        <end position="113"/>
    </location>
</feature>
<gene>
    <name evidence="2" type="primary">yqfD</name>
    <name evidence="2" type="ORF">F8154_06700</name>
</gene>
<keyword evidence="1" id="KW-1133">Transmembrane helix</keyword>
<dbReference type="PIRSF" id="PIRSF029895">
    <property type="entry name" value="SpoIV"/>
    <property type="match status" value="1"/>
</dbReference>
<proteinExistence type="predicted"/>
<dbReference type="OrthoDB" id="1640349at2"/>
<dbReference type="InterPro" id="IPR010690">
    <property type="entry name" value="YqfD"/>
</dbReference>
<dbReference type="AlphaFoldDB" id="A0A6I0F238"/>
<organism evidence="2 3">
    <name type="scientific">Alkaliphilus pronyensis</name>
    <dbReference type="NCBI Taxonomy" id="1482732"/>
    <lineage>
        <taxon>Bacteria</taxon>
        <taxon>Bacillati</taxon>
        <taxon>Bacillota</taxon>
        <taxon>Clostridia</taxon>
        <taxon>Peptostreptococcales</taxon>
        <taxon>Natronincolaceae</taxon>
        <taxon>Alkaliphilus</taxon>
    </lineage>
</organism>
<reference evidence="2 3" key="1">
    <citation type="submission" date="2019-10" db="EMBL/GenBank/DDBJ databases">
        <title>Alkaliphilus serpentinus sp. nov. and Alkaliphilus pronyensis sp. nov., two novel anaerobic alkaliphilic species isolated from the serpentinized-hosted hydrothermal field of the Prony Bay (New Caledonia).</title>
        <authorList>
            <person name="Postec A."/>
        </authorList>
    </citation>
    <scope>NUCLEOTIDE SEQUENCE [LARGE SCALE GENOMIC DNA]</scope>
    <source>
        <strain evidence="2 3">LacV</strain>
    </source>
</reference>
<name>A0A6I0F238_9FIRM</name>
<keyword evidence="3" id="KW-1185">Reference proteome</keyword>
<keyword evidence="1" id="KW-0812">Transmembrane</keyword>
<dbReference type="Pfam" id="PF06898">
    <property type="entry name" value="YqfD"/>
    <property type="match status" value="1"/>
</dbReference>